<accession>A0AAW1IIW0</accession>
<evidence type="ECO:0000259" key="4">
    <source>
        <dbReference type="Pfam" id="PF23559"/>
    </source>
</evidence>
<dbReference type="Gene3D" id="1.10.8.430">
    <property type="entry name" value="Helical domain of apoptotic protease-activating factors"/>
    <property type="match status" value="1"/>
</dbReference>
<evidence type="ECO:0000256" key="1">
    <source>
        <dbReference type="ARBA" id="ARBA00022737"/>
    </source>
</evidence>
<reference evidence="6" key="1">
    <citation type="submission" date="2024-03" db="EMBL/GenBank/DDBJ databases">
        <title>WGS assembly of Saponaria officinalis var. Norfolk2.</title>
        <authorList>
            <person name="Jenkins J."/>
            <person name="Shu S."/>
            <person name="Grimwood J."/>
            <person name="Barry K."/>
            <person name="Goodstein D."/>
            <person name="Schmutz J."/>
            <person name="Leebens-Mack J."/>
            <person name="Osbourn A."/>
        </authorList>
    </citation>
    <scope>NUCLEOTIDE SEQUENCE [LARGE SCALE GENOMIC DNA]</scope>
    <source>
        <strain evidence="6">JIC</strain>
    </source>
</reference>
<dbReference type="InterPro" id="IPR032675">
    <property type="entry name" value="LRR_dom_sf"/>
</dbReference>
<dbReference type="Proteomes" id="UP001443914">
    <property type="component" value="Unassembled WGS sequence"/>
</dbReference>
<dbReference type="InterPro" id="IPR027417">
    <property type="entry name" value="P-loop_NTPase"/>
</dbReference>
<evidence type="ECO:0000259" key="5">
    <source>
        <dbReference type="Pfam" id="PF23598"/>
    </source>
</evidence>
<keyword evidence="7" id="KW-1185">Reference proteome</keyword>
<dbReference type="Gene3D" id="1.10.10.10">
    <property type="entry name" value="Winged helix-like DNA-binding domain superfamily/Winged helix DNA-binding domain"/>
    <property type="match status" value="1"/>
</dbReference>
<dbReference type="SUPFAM" id="SSF52058">
    <property type="entry name" value="L domain-like"/>
    <property type="match status" value="1"/>
</dbReference>
<dbReference type="Gene3D" id="3.40.50.300">
    <property type="entry name" value="P-loop containing nucleotide triphosphate hydrolases"/>
    <property type="match status" value="1"/>
</dbReference>
<name>A0AAW1IIW0_SAPOF</name>
<evidence type="ECO:0000259" key="3">
    <source>
        <dbReference type="Pfam" id="PF00931"/>
    </source>
</evidence>
<dbReference type="InterPro" id="IPR036388">
    <property type="entry name" value="WH-like_DNA-bd_sf"/>
</dbReference>
<dbReference type="PANTHER" id="PTHR36766">
    <property type="entry name" value="PLANT BROAD-SPECTRUM MILDEW RESISTANCE PROTEIN RPW8"/>
    <property type="match status" value="1"/>
</dbReference>
<dbReference type="AlphaFoldDB" id="A0AAW1IIW0"/>
<dbReference type="PANTHER" id="PTHR36766:SF70">
    <property type="entry name" value="DISEASE RESISTANCE PROTEIN RGA4"/>
    <property type="match status" value="1"/>
</dbReference>
<dbReference type="GO" id="GO:0043531">
    <property type="term" value="F:ADP binding"/>
    <property type="evidence" value="ECO:0007669"/>
    <property type="project" value="InterPro"/>
</dbReference>
<feature type="domain" description="Disease resistance R13L4/SHOC-2-like LRR" evidence="5">
    <location>
        <begin position="419"/>
        <end position="659"/>
    </location>
</feature>
<dbReference type="FunFam" id="1.10.10.10:FF:000322">
    <property type="entry name" value="Probable disease resistance protein At1g63360"/>
    <property type="match status" value="1"/>
</dbReference>
<protein>
    <recommendedName>
        <fullName evidence="8">NB-ARC domain-containing protein</fullName>
    </recommendedName>
</protein>
<dbReference type="GO" id="GO:0006952">
    <property type="term" value="P:defense response"/>
    <property type="evidence" value="ECO:0007669"/>
    <property type="project" value="UniProtKB-KW"/>
</dbReference>
<comment type="caution">
    <text evidence="6">The sequence shown here is derived from an EMBL/GenBank/DDBJ whole genome shotgun (WGS) entry which is preliminary data.</text>
</comment>
<evidence type="ECO:0000256" key="2">
    <source>
        <dbReference type="ARBA" id="ARBA00022821"/>
    </source>
</evidence>
<dbReference type="Gene3D" id="3.80.10.10">
    <property type="entry name" value="Ribonuclease Inhibitor"/>
    <property type="match status" value="1"/>
</dbReference>
<evidence type="ECO:0000313" key="7">
    <source>
        <dbReference type="Proteomes" id="UP001443914"/>
    </source>
</evidence>
<keyword evidence="1" id="KW-0677">Repeat</keyword>
<dbReference type="InterPro" id="IPR058922">
    <property type="entry name" value="WHD_DRP"/>
</dbReference>
<sequence length="701" mass="79014">MAKKIKSIRKELDDIKLKMDGLNLRVCLTDRDPLNRLVLERETISYVKVDSVIGRESEKNKIIDILFDPKYAEEIISVIPIVGFGGLGKTTLAQLVSNDERVKKHFDFAKWVCVPEVNDQKEVLGKILKALSDMSYDDLMMEQIQSRIRVAVKEKRFLLVLDDIWDESNRGSKIVVTTRSDVVASVVGTVPEAYKLGLLTPEESWTLFRILAFKKGQEEDNLTLAQIGKEIVGNCGNVPLAIRKEWELFRDAQLSKAKLVDLGNIMPVLKLSYDYLPSALKQCFAYCSLFPKDYEFKNTELVRLWMAQGYVEPLKESLGMEEDVADQYFLELLRRNFFQDVKENVTNDIIRCKMHDLVHDLAQHVAGGESIVVKGTAAQFTNRLVHANLCGGEMLSEVPQSLLVARNLRSLLLKGFSISSSTIKELFLKFGSLRALESCSIEIVPESIGRLRHLRYLNLSGSPIEFLPSGITKLDNLKTLDVNYCRRLKELPRGLTKLSNLTQLGTRGCPFTDLTPNFGRMKSLLVLNRFIVGQNNGLDALADLNLRGKLEIVCLRRRINAVLEARVANLIEKKQLVSLSFHFEHHGEPAAVATRDDELLNSLQLPPNLKDLQCLRNLAALRQHISGLSQLHSLSIIDCPKLTVSSQSFHGLASLKSLLENRCQQPDGQGYVSVRFVASALCRRVTDIVAMRKNIYTKGYD</sequence>
<organism evidence="6 7">
    <name type="scientific">Saponaria officinalis</name>
    <name type="common">Common soapwort</name>
    <name type="synonym">Lychnis saponaria</name>
    <dbReference type="NCBI Taxonomy" id="3572"/>
    <lineage>
        <taxon>Eukaryota</taxon>
        <taxon>Viridiplantae</taxon>
        <taxon>Streptophyta</taxon>
        <taxon>Embryophyta</taxon>
        <taxon>Tracheophyta</taxon>
        <taxon>Spermatophyta</taxon>
        <taxon>Magnoliopsida</taxon>
        <taxon>eudicotyledons</taxon>
        <taxon>Gunneridae</taxon>
        <taxon>Pentapetalae</taxon>
        <taxon>Caryophyllales</taxon>
        <taxon>Caryophyllaceae</taxon>
        <taxon>Caryophylleae</taxon>
        <taxon>Saponaria</taxon>
    </lineage>
</organism>
<dbReference type="InterPro" id="IPR042197">
    <property type="entry name" value="Apaf_helical"/>
</dbReference>
<dbReference type="InterPro" id="IPR055414">
    <property type="entry name" value="LRR_R13L4/SHOC2-like"/>
</dbReference>
<proteinExistence type="predicted"/>
<evidence type="ECO:0008006" key="8">
    <source>
        <dbReference type="Google" id="ProtNLM"/>
    </source>
</evidence>
<feature type="domain" description="NB-ARC" evidence="3">
    <location>
        <begin position="56"/>
        <end position="215"/>
    </location>
</feature>
<evidence type="ECO:0000313" key="6">
    <source>
        <dbReference type="EMBL" id="KAK9689293.1"/>
    </source>
</evidence>
<dbReference type="Pfam" id="PF23559">
    <property type="entry name" value="WHD_DRP"/>
    <property type="match status" value="1"/>
</dbReference>
<dbReference type="SUPFAM" id="SSF52540">
    <property type="entry name" value="P-loop containing nucleoside triphosphate hydrolases"/>
    <property type="match status" value="1"/>
</dbReference>
<dbReference type="Pfam" id="PF00931">
    <property type="entry name" value="NB-ARC"/>
    <property type="match status" value="1"/>
</dbReference>
<feature type="domain" description="Disease resistance protein winged helix" evidence="4">
    <location>
        <begin position="289"/>
        <end position="362"/>
    </location>
</feature>
<keyword evidence="2" id="KW-0611">Plant defense</keyword>
<dbReference type="InterPro" id="IPR002182">
    <property type="entry name" value="NB-ARC"/>
</dbReference>
<dbReference type="Pfam" id="PF23598">
    <property type="entry name" value="LRR_14"/>
    <property type="match status" value="1"/>
</dbReference>
<dbReference type="EMBL" id="JBDFQZ010000009">
    <property type="protein sequence ID" value="KAK9689293.1"/>
    <property type="molecule type" value="Genomic_DNA"/>
</dbReference>
<dbReference type="PRINTS" id="PR00364">
    <property type="entry name" value="DISEASERSIST"/>
</dbReference>
<gene>
    <name evidence="6" type="ORF">RND81_09G049800</name>
</gene>